<protein>
    <submittedName>
        <fullName evidence="4">Inositol 2-dehydrogenase</fullName>
        <ecNumber evidence="4">1.1.1.18</ecNumber>
    </submittedName>
</protein>
<dbReference type="GO" id="GO:0000166">
    <property type="term" value="F:nucleotide binding"/>
    <property type="evidence" value="ECO:0007669"/>
    <property type="project" value="InterPro"/>
</dbReference>
<dbReference type="AlphaFoldDB" id="A0A1E3AHV9"/>
<dbReference type="Gene3D" id="3.30.360.10">
    <property type="entry name" value="Dihydrodipicolinate Reductase, domain 2"/>
    <property type="match status" value="1"/>
</dbReference>
<dbReference type="Proteomes" id="UP000095003">
    <property type="component" value="Unassembled WGS sequence"/>
</dbReference>
<evidence type="ECO:0000259" key="2">
    <source>
        <dbReference type="Pfam" id="PF01408"/>
    </source>
</evidence>
<dbReference type="Pfam" id="PF22725">
    <property type="entry name" value="GFO_IDH_MocA_C3"/>
    <property type="match status" value="1"/>
</dbReference>
<dbReference type="EMBL" id="MCGI01000006">
    <property type="protein sequence ID" value="ODM08189.1"/>
    <property type="molecule type" value="Genomic_DNA"/>
</dbReference>
<feature type="domain" description="GFO/IDH/MocA-like oxidoreductase" evidence="3">
    <location>
        <begin position="131"/>
        <end position="238"/>
    </location>
</feature>
<proteinExistence type="predicted"/>
<accession>A0A1E3AHV9</accession>
<dbReference type="InterPro" id="IPR050463">
    <property type="entry name" value="Gfo/Idh/MocA_oxidrdct_glycsds"/>
</dbReference>
<sequence>MDKVKVGILGAGGMGNVHIENLLKIEEAEVKAVCDIDGQKAEKLAAMAGAAVYADFDEMLEKEELDVLYILLPPYAQAGQFEKAADKKIHIFIEKPIAITSDRGKSMVDAARKNGIKTQVGFHMRYGTAVSKLKRLIEDGSAGKPVLFNGRYQCNSLHAPWWRDVNLCGGQIFEQAIHVYDICRYMYGHPKAVASFMGNVCHADVPGYTVEDVSVSISSFTTGAQASITANNCSVPGRWDALFDMIFEKVSVFFKSPDEAEFHYITGEGERVEYFNEPADHKFLEDEDFIRMVKENRTEFCPVEEGLRSLLYVEASLFSAKMDGEKMRVENY</sequence>
<reference evidence="4 5" key="1">
    <citation type="submission" date="2016-07" db="EMBL/GenBank/DDBJ databases">
        <title>Characterization of isolates of Eisenbergiella tayi derived from blood cultures, using whole genome sequencing.</title>
        <authorList>
            <person name="Burdz T."/>
            <person name="Wiebe D."/>
            <person name="Huynh C."/>
            <person name="Bernard K."/>
        </authorList>
    </citation>
    <scope>NUCLEOTIDE SEQUENCE [LARGE SCALE GENOMIC DNA]</scope>
    <source>
        <strain evidence="4 5">NML 120489</strain>
    </source>
</reference>
<evidence type="ECO:0000259" key="3">
    <source>
        <dbReference type="Pfam" id="PF22725"/>
    </source>
</evidence>
<comment type="caution">
    <text evidence="4">The sequence shown here is derived from an EMBL/GenBank/DDBJ whole genome shotgun (WGS) entry which is preliminary data.</text>
</comment>
<evidence type="ECO:0000256" key="1">
    <source>
        <dbReference type="ARBA" id="ARBA00023002"/>
    </source>
</evidence>
<dbReference type="GeneID" id="93301382"/>
<organism evidence="4 5">
    <name type="scientific">Eisenbergiella tayi</name>
    <dbReference type="NCBI Taxonomy" id="1432052"/>
    <lineage>
        <taxon>Bacteria</taxon>
        <taxon>Bacillati</taxon>
        <taxon>Bacillota</taxon>
        <taxon>Clostridia</taxon>
        <taxon>Lachnospirales</taxon>
        <taxon>Lachnospiraceae</taxon>
        <taxon>Eisenbergiella</taxon>
    </lineage>
</organism>
<feature type="domain" description="Gfo/Idh/MocA-like oxidoreductase N-terminal" evidence="2">
    <location>
        <begin position="4"/>
        <end position="122"/>
    </location>
</feature>
<dbReference type="PANTHER" id="PTHR43818">
    <property type="entry name" value="BCDNA.GH03377"/>
    <property type="match status" value="1"/>
</dbReference>
<dbReference type="SUPFAM" id="SSF55347">
    <property type="entry name" value="Glyceraldehyde-3-phosphate dehydrogenase-like, C-terminal domain"/>
    <property type="match status" value="1"/>
</dbReference>
<name>A0A1E3AHV9_9FIRM</name>
<dbReference type="SUPFAM" id="SSF51735">
    <property type="entry name" value="NAD(P)-binding Rossmann-fold domains"/>
    <property type="match status" value="1"/>
</dbReference>
<gene>
    <name evidence="4" type="primary">iolG_4</name>
    <name evidence="4" type="ORF">BEH84_05514</name>
</gene>
<dbReference type="GO" id="GO:0050112">
    <property type="term" value="F:inositol 2-dehydrogenase (NAD+) activity"/>
    <property type="evidence" value="ECO:0007669"/>
    <property type="project" value="UniProtKB-EC"/>
</dbReference>
<evidence type="ECO:0000313" key="4">
    <source>
        <dbReference type="EMBL" id="ODM08189.1"/>
    </source>
</evidence>
<evidence type="ECO:0000313" key="5">
    <source>
        <dbReference type="Proteomes" id="UP000095003"/>
    </source>
</evidence>
<dbReference type="Pfam" id="PF01408">
    <property type="entry name" value="GFO_IDH_MocA"/>
    <property type="match status" value="1"/>
</dbReference>
<keyword evidence="1 4" id="KW-0560">Oxidoreductase</keyword>
<dbReference type="InterPro" id="IPR055170">
    <property type="entry name" value="GFO_IDH_MocA-like_dom"/>
</dbReference>
<dbReference type="InterPro" id="IPR036291">
    <property type="entry name" value="NAD(P)-bd_dom_sf"/>
</dbReference>
<dbReference type="PANTHER" id="PTHR43818:SF11">
    <property type="entry name" value="BCDNA.GH03377"/>
    <property type="match status" value="1"/>
</dbReference>
<dbReference type="EC" id="1.1.1.18" evidence="4"/>
<dbReference type="InterPro" id="IPR000683">
    <property type="entry name" value="Gfo/Idh/MocA-like_OxRdtase_N"/>
</dbReference>
<dbReference type="RefSeq" id="WP_069159026.1">
    <property type="nucleotide sequence ID" value="NZ_DBFYTC010000195.1"/>
</dbReference>
<dbReference type="Gene3D" id="3.40.50.720">
    <property type="entry name" value="NAD(P)-binding Rossmann-like Domain"/>
    <property type="match status" value="1"/>
</dbReference>